<reference evidence="3" key="1">
    <citation type="journal article" date="2014" name="Int. J. Syst. Evol. Microbiol.">
        <title>Complete genome of a new Firmicutes species belonging to the dominant human colonic microbiota ('Ruminococcus bicirculans') reveals two chromosomes and a selective capacity to utilize plant glucans.</title>
        <authorList>
            <consortium name="NISC Comparative Sequencing Program"/>
            <person name="Wegmann U."/>
            <person name="Louis P."/>
            <person name="Goesmann A."/>
            <person name="Henrissat B."/>
            <person name="Duncan S.H."/>
            <person name="Flint H.J."/>
        </authorList>
    </citation>
    <scope>NUCLEOTIDE SEQUENCE</scope>
    <source>
        <strain evidence="3">NBRC 107715</strain>
    </source>
</reference>
<reference evidence="5" key="2">
    <citation type="journal article" date="2019" name="Int. J. Syst. Evol. Microbiol.">
        <title>The Global Catalogue of Microorganisms (GCM) 10K type strain sequencing project: providing services to taxonomists for standard genome sequencing and annotation.</title>
        <authorList>
            <consortium name="The Broad Institute Genomics Platform"/>
            <consortium name="The Broad Institute Genome Sequencing Center for Infectious Disease"/>
            <person name="Wu L."/>
            <person name="Ma J."/>
        </authorList>
    </citation>
    <scope>NUCLEOTIDE SEQUENCE [LARGE SCALE GENOMIC DNA]</scope>
    <source>
        <strain evidence="5">NBRC 107715</strain>
    </source>
</reference>
<comment type="caution">
    <text evidence="2">The sequence shown here is derived from an EMBL/GenBank/DDBJ whole genome shotgun (WGS) entry which is preliminary data.</text>
</comment>
<evidence type="ECO:0000313" key="4">
    <source>
        <dbReference type="Proteomes" id="UP000321960"/>
    </source>
</evidence>
<name>A0A512J7Y5_9HYPH</name>
<feature type="compositionally biased region" description="Basic and acidic residues" evidence="1">
    <location>
        <begin position="31"/>
        <end position="44"/>
    </location>
</feature>
<gene>
    <name evidence="3" type="ORF">GCM10007888_26920</name>
    <name evidence="2" type="ORF">MOX02_40810</name>
</gene>
<feature type="region of interest" description="Disordered" evidence="1">
    <location>
        <begin position="1"/>
        <end position="69"/>
    </location>
</feature>
<dbReference type="EMBL" id="BSPK01000035">
    <property type="protein sequence ID" value="GLS64311.1"/>
    <property type="molecule type" value="Genomic_DNA"/>
</dbReference>
<protein>
    <submittedName>
        <fullName evidence="2">Uncharacterized protein</fullName>
    </submittedName>
</protein>
<reference evidence="3" key="4">
    <citation type="submission" date="2023-01" db="EMBL/GenBank/DDBJ databases">
        <title>Draft genome sequence of Methylobacterium oxalidis strain NBRC 107715.</title>
        <authorList>
            <person name="Sun Q."/>
            <person name="Mori K."/>
        </authorList>
    </citation>
    <scope>NUCLEOTIDE SEQUENCE</scope>
    <source>
        <strain evidence="3">NBRC 107715</strain>
    </source>
</reference>
<organism evidence="2 4">
    <name type="scientific">Methylobacterium oxalidis</name>
    <dbReference type="NCBI Taxonomy" id="944322"/>
    <lineage>
        <taxon>Bacteria</taxon>
        <taxon>Pseudomonadati</taxon>
        <taxon>Pseudomonadota</taxon>
        <taxon>Alphaproteobacteria</taxon>
        <taxon>Hyphomicrobiales</taxon>
        <taxon>Methylobacteriaceae</taxon>
        <taxon>Methylobacterium</taxon>
    </lineage>
</organism>
<accession>A0A512J7Y5</accession>
<sequence length="119" mass="12704">MGEVVRVRRAAEQSAVGGVDEIAGHKAPRPALDDPRGPPDRRSDGPGPARESGGFIATHQKKSSATPSPFVIVDRSLRPCPNPKFDRLAPARLVRMTDPTGAGDARTLTIRDAFNRGRA</sequence>
<proteinExistence type="predicted"/>
<feature type="compositionally biased region" description="Basic and acidic residues" evidence="1">
    <location>
        <begin position="1"/>
        <end position="11"/>
    </location>
</feature>
<evidence type="ECO:0000313" key="5">
    <source>
        <dbReference type="Proteomes" id="UP001156856"/>
    </source>
</evidence>
<dbReference type="AlphaFoldDB" id="A0A512J7Y5"/>
<keyword evidence="5" id="KW-1185">Reference proteome</keyword>
<dbReference type="Proteomes" id="UP001156856">
    <property type="component" value="Unassembled WGS sequence"/>
</dbReference>
<dbReference type="EMBL" id="BJZU01000089">
    <property type="protein sequence ID" value="GEP06043.1"/>
    <property type="molecule type" value="Genomic_DNA"/>
</dbReference>
<evidence type="ECO:0000256" key="1">
    <source>
        <dbReference type="SAM" id="MobiDB-lite"/>
    </source>
</evidence>
<reference evidence="2 4" key="3">
    <citation type="submission" date="2019-07" db="EMBL/GenBank/DDBJ databases">
        <title>Whole genome shotgun sequence of Methylobacterium oxalidis NBRC 107715.</title>
        <authorList>
            <person name="Hosoyama A."/>
            <person name="Uohara A."/>
            <person name="Ohji S."/>
            <person name="Ichikawa N."/>
        </authorList>
    </citation>
    <scope>NUCLEOTIDE SEQUENCE [LARGE SCALE GENOMIC DNA]</scope>
    <source>
        <strain evidence="2 4">NBRC 107715</strain>
    </source>
</reference>
<evidence type="ECO:0000313" key="3">
    <source>
        <dbReference type="EMBL" id="GLS64311.1"/>
    </source>
</evidence>
<evidence type="ECO:0000313" key="2">
    <source>
        <dbReference type="EMBL" id="GEP06043.1"/>
    </source>
</evidence>
<dbReference type="Proteomes" id="UP000321960">
    <property type="component" value="Unassembled WGS sequence"/>
</dbReference>